<reference evidence="1 2" key="1">
    <citation type="submission" date="2024-02" db="EMBL/GenBank/DDBJ databases">
        <authorList>
            <person name="Chen Y."/>
            <person name="Shah S."/>
            <person name="Dougan E. K."/>
            <person name="Thang M."/>
            <person name="Chan C."/>
        </authorList>
    </citation>
    <scope>NUCLEOTIDE SEQUENCE [LARGE SCALE GENOMIC DNA]</scope>
</reference>
<evidence type="ECO:0000313" key="2">
    <source>
        <dbReference type="Proteomes" id="UP001642464"/>
    </source>
</evidence>
<name>A0ABP0RE40_9DINO</name>
<keyword evidence="2" id="KW-1185">Reference proteome</keyword>
<comment type="caution">
    <text evidence="1">The sequence shown here is derived from an EMBL/GenBank/DDBJ whole genome shotgun (WGS) entry which is preliminary data.</text>
</comment>
<accession>A0ABP0RE40</accession>
<gene>
    <name evidence="1" type="ORF">SCF082_LOCUS46128</name>
</gene>
<evidence type="ECO:0000313" key="1">
    <source>
        <dbReference type="EMBL" id="CAK9098435.1"/>
    </source>
</evidence>
<dbReference type="EMBL" id="CAXAMM010041284">
    <property type="protein sequence ID" value="CAK9098435.1"/>
    <property type="molecule type" value="Genomic_DNA"/>
</dbReference>
<protein>
    <submittedName>
        <fullName evidence="1">Mitochondrial</fullName>
    </submittedName>
</protein>
<sequence>MRASSAWDELAASGSHAPLVHGFRAEEFLTGPQVPTSFRCSKQAGPPPGPKICYHYPGEDTSKAVLTPPESSGVHTTDHVNKDHYLLRRWTRGGRRCHPSPAICPGVLSTWLYQLEKGL</sequence>
<proteinExistence type="predicted"/>
<dbReference type="Proteomes" id="UP001642464">
    <property type="component" value="Unassembled WGS sequence"/>
</dbReference>
<organism evidence="1 2">
    <name type="scientific">Durusdinium trenchii</name>
    <dbReference type="NCBI Taxonomy" id="1381693"/>
    <lineage>
        <taxon>Eukaryota</taxon>
        <taxon>Sar</taxon>
        <taxon>Alveolata</taxon>
        <taxon>Dinophyceae</taxon>
        <taxon>Suessiales</taxon>
        <taxon>Symbiodiniaceae</taxon>
        <taxon>Durusdinium</taxon>
    </lineage>
</organism>